<dbReference type="SUPFAM" id="SSF52540">
    <property type="entry name" value="P-loop containing nucleoside triphosphate hydrolases"/>
    <property type="match status" value="1"/>
</dbReference>
<dbReference type="AlphaFoldDB" id="A0A381T036"/>
<dbReference type="GO" id="GO:0002949">
    <property type="term" value="P:tRNA threonylcarbamoyladenosine modification"/>
    <property type="evidence" value="ECO:0007669"/>
    <property type="project" value="InterPro"/>
</dbReference>
<keyword evidence="5" id="KW-0819">tRNA processing</keyword>
<sequence length="139" mass="16188">MDLVYSEKNIVEASKLVIKEAKTNHYFFKGIVGAGKTTLIKQICHELGVKETVSSPTFSIINEYKGENKNIYHMDLFRIDDKKEIYNLGILEYLDNNNNLIIIEWPEILLNNFQCNYTLVEISYINNGKRRININNIIK</sequence>
<comment type="similarity">
    <text evidence="2">Belongs to the TsaE family.</text>
</comment>
<evidence type="ECO:0000256" key="1">
    <source>
        <dbReference type="ARBA" id="ARBA00004496"/>
    </source>
</evidence>
<dbReference type="PANTHER" id="PTHR33540">
    <property type="entry name" value="TRNA THREONYLCARBAMOYLADENOSINE BIOSYNTHESIS PROTEIN TSAE"/>
    <property type="match status" value="1"/>
</dbReference>
<evidence type="ECO:0000256" key="2">
    <source>
        <dbReference type="ARBA" id="ARBA00007599"/>
    </source>
</evidence>
<reference evidence="11" key="1">
    <citation type="submission" date="2018-05" db="EMBL/GenBank/DDBJ databases">
        <authorList>
            <person name="Lanie J.A."/>
            <person name="Ng W.-L."/>
            <person name="Kazmierczak K.M."/>
            <person name="Andrzejewski T.M."/>
            <person name="Davidsen T.M."/>
            <person name="Wayne K.J."/>
            <person name="Tettelin H."/>
            <person name="Glass J.I."/>
            <person name="Rusch D."/>
            <person name="Podicherti R."/>
            <person name="Tsui H.-C.T."/>
            <person name="Winkler M.E."/>
        </authorList>
    </citation>
    <scope>NUCLEOTIDE SEQUENCE</scope>
</reference>
<evidence type="ECO:0000256" key="8">
    <source>
        <dbReference type="ARBA" id="ARBA00022840"/>
    </source>
</evidence>
<evidence type="ECO:0000256" key="10">
    <source>
        <dbReference type="ARBA" id="ARBA00032441"/>
    </source>
</evidence>
<dbReference type="PANTHER" id="PTHR33540:SF2">
    <property type="entry name" value="TRNA THREONYLCARBAMOYLADENOSINE BIOSYNTHESIS PROTEIN TSAE"/>
    <property type="match status" value="1"/>
</dbReference>
<evidence type="ECO:0000256" key="9">
    <source>
        <dbReference type="ARBA" id="ARBA00022842"/>
    </source>
</evidence>
<protein>
    <recommendedName>
        <fullName evidence="3">tRNA threonylcarbamoyladenosine biosynthesis protein TsaE</fullName>
    </recommendedName>
    <alternativeName>
        <fullName evidence="10">t(6)A37 threonylcarbamoyladenosine biosynthesis protein TsaE</fullName>
    </alternativeName>
</protein>
<evidence type="ECO:0000313" key="11">
    <source>
        <dbReference type="EMBL" id="SVA08921.1"/>
    </source>
</evidence>
<proteinExistence type="inferred from homology"/>
<dbReference type="Gene3D" id="3.40.50.300">
    <property type="entry name" value="P-loop containing nucleotide triphosphate hydrolases"/>
    <property type="match status" value="1"/>
</dbReference>
<gene>
    <name evidence="11" type="ORF">METZ01_LOCUS61775</name>
</gene>
<keyword evidence="4" id="KW-0963">Cytoplasm</keyword>
<keyword evidence="8" id="KW-0067">ATP-binding</keyword>
<comment type="subcellular location">
    <subcellularLocation>
        <location evidence="1">Cytoplasm</location>
    </subcellularLocation>
</comment>
<dbReference type="GO" id="GO:0005737">
    <property type="term" value="C:cytoplasm"/>
    <property type="evidence" value="ECO:0007669"/>
    <property type="project" value="UniProtKB-SubCell"/>
</dbReference>
<keyword evidence="7" id="KW-0547">Nucleotide-binding</keyword>
<keyword evidence="9" id="KW-0460">Magnesium</keyword>
<dbReference type="GO" id="GO:0046872">
    <property type="term" value="F:metal ion binding"/>
    <property type="evidence" value="ECO:0007669"/>
    <property type="project" value="UniProtKB-KW"/>
</dbReference>
<organism evidence="11">
    <name type="scientific">marine metagenome</name>
    <dbReference type="NCBI Taxonomy" id="408172"/>
    <lineage>
        <taxon>unclassified sequences</taxon>
        <taxon>metagenomes</taxon>
        <taxon>ecological metagenomes</taxon>
    </lineage>
</organism>
<evidence type="ECO:0000256" key="7">
    <source>
        <dbReference type="ARBA" id="ARBA00022741"/>
    </source>
</evidence>
<dbReference type="GO" id="GO:0005524">
    <property type="term" value="F:ATP binding"/>
    <property type="evidence" value="ECO:0007669"/>
    <property type="project" value="UniProtKB-KW"/>
</dbReference>
<evidence type="ECO:0000256" key="5">
    <source>
        <dbReference type="ARBA" id="ARBA00022694"/>
    </source>
</evidence>
<dbReference type="InterPro" id="IPR027417">
    <property type="entry name" value="P-loop_NTPase"/>
</dbReference>
<accession>A0A381T036</accession>
<evidence type="ECO:0000256" key="3">
    <source>
        <dbReference type="ARBA" id="ARBA00019010"/>
    </source>
</evidence>
<dbReference type="EMBL" id="UINC01003747">
    <property type="protein sequence ID" value="SVA08921.1"/>
    <property type="molecule type" value="Genomic_DNA"/>
</dbReference>
<evidence type="ECO:0000256" key="4">
    <source>
        <dbReference type="ARBA" id="ARBA00022490"/>
    </source>
</evidence>
<dbReference type="NCBIfam" id="TIGR00150">
    <property type="entry name" value="T6A_YjeE"/>
    <property type="match status" value="1"/>
</dbReference>
<dbReference type="InterPro" id="IPR003442">
    <property type="entry name" value="T6A_TsaE"/>
</dbReference>
<name>A0A381T036_9ZZZZ</name>
<dbReference type="Pfam" id="PF02367">
    <property type="entry name" value="TsaE"/>
    <property type="match status" value="1"/>
</dbReference>
<evidence type="ECO:0000256" key="6">
    <source>
        <dbReference type="ARBA" id="ARBA00022723"/>
    </source>
</evidence>
<keyword evidence="6" id="KW-0479">Metal-binding</keyword>